<protein>
    <submittedName>
        <fullName evidence="5">Biotin-dependent carboxyltransferase family protein</fullName>
    </submittedName>
</protein>
<reference evidence="5" key="1">
    <citation type="submission" date="2022-01" db="EMBL/GenBank/DDBJ databases">
        <title>Genome sequnece data of strain Bradyrhizobium sp. nov.</title>
        <authorList>
            <person name="Zhang J."/>
        </authorList>
    </citation>
    <scope>NUCLEOTIDE SEQUENCE</scope>
    <source>
        <strain evidence="6">WYCCWR 12774</strain>
        <strain evidence="5">WYCCWR 13023</strain>
    </source>
</reference>
<sequence>MIEVLQTLPLNSVQDLGRIGQRHHGIARTGAADRVALSVGNILLGNSTEAAGIEVQMGPMRLLFNQQIMVALCGADCQAVLNQRQVAPWSRFAVAPGDELAIGPARMGLRAYLCVPGGIDVPEVLGSRSTYFRQRVGGLEGRMLRVGDKLGALKKSAQPQPELSVLPPDNVLERGLHALAEQDDIVLRVVRAGEYDDFTSRSQQTFWRDPWRVSAQSNRMGYRLDGAELMRTDPGEMRSCPITPGVIQVPPGGRPIVQLVDGNSAGGYPKIGYVIEADLWRVAQARPGSVFRFVECSVTEARKALSEIVKYLDRLGCLIATADNGGVPARISRETEAGMANDENRYQF</sequence>
<keyword evidence="3" id="KW-0067">ATP-binding</keyword>
<dbReference type="SMART" id="SM00797">
    <property type="entry name" value="AHS2"/>
    <property type="match status" value="1"/>
</dbReference>
<dbReference type="GO" id="GO:0016787">
    <property type="term" value="F:hydrolase activity"/>
    <property type="evidence" value="ECO:0007669"/>
    <property type="project" value="UniProtKB-KW"/>
</dbReference>
<dbReference type="EMBL" id="JAKLUA010000011">
    <property type="protein sequence ID" value="MCG2670914.1"/>
    <property type="molecule type" value="Genomic_DNA"/>
</dbReference>
<accession>A0A9X1U8S6</accession>
<evidence type="ECO:0000259" key="4">
    <source>
        <dbReference type="SMART" id="SM00797"/>
    </source>
</evidence>
<dbReference type="RefSeq" id="WP_128929617.1">
    <property type="nucleotide sequence ID" value="NZ_JAKLTY010000014.1"/>
</dbReference>
<evidence type="ECO:0000313" key="8">
    <source>
        <dbReference type="Proteomes" id="UP001139054"/>
    </source>
</evidence>
<keyword evidence="1" id="KW-0547">Nucleotide-binding</keyword>
<evidence type="ECO:0000313" key="7">
    <source>
        <dbReference type="Proteomes" id="UP001139012"/>
    </source>
</evidence>
<dbReference type="Proteomes" id="UP001139012">
    <property type="component" value="Unassembled WGS sequence"/>
</dbReference>
<proteinExistence type="predicted"/>
<evidence type="ECO:0000313" key="5">
    <source>
        <dbReference type="EMBL" id="MCG2629400.1"/>
    </source>
</evidence>
<dbReference type="EMBL" id="JAKLTY010000014">
    <property type="protein sequence ID" value="MCG2629400.1"/>
    <property type="molecule type" value="Genomic_DNA"/>
</dbReference>
<feature type="domain" description="Carboxyltransferase" evidence="4">
    <location>
        <begin position="23"/>
        <end position="311"/>
    </location>
</feature>
<dbReference type="Proteomes" id="UP001139054">
    <property type="component" value="Unassembled WGS sequence"/>
</dbReference>
<dbReference type="GO" id="GO:0005524">
    <property type="term" value="F:ATP binding"/>
    <property type="evidence" value="ECO:0007669"/>
    <property type="project" value="UniProtKB-KW"/>
</dbReference>
<name>A0A9X1U8S6_9BRAD</name>
<evidence type="ECO:0000256" key="2">
    <source>
        <dbReference type="ARBA" id="ARBA00022801"/>
    </source>
</evidence>
<dbReference type="SUPFAM" id="SSF50891">
    <property type="entry name" value="Cyclophilin-like"/>
    <property type="match status" value="1"/>
</dbReference>
<gene>
    <name evidence="6" type="ORF">L6637_28500</name>
    <name evidence="5" type="ORF">L6654_22445</name>
</gene>
<keyword evidence="7" id="KW-1185">Reference proteome</keyword>
<comment type="caution">
    <text evidence="5">The sequence shown here is derived from an EMBL/GenBank/DDBJ whole genome shotgun (WGS) entry which is preliminary data.</text>
</comment>
<evidence type="ECO:0000256" key="3">
    <source>
        <dbReference type="ARBA" id="ARBA00022840"/>
    </source>
</evidence>
<dbReference type="PANTHER" id="PTHR43309">
    <property type="entry name" value="5-OXOPROLINASE SUBUNIT C"/>
    <property type="match status" value="1"/>
</dbReference>
<dbReference type="Pfam" id="PF02626">
    <property type="entry name" value="CT_A_B"/>
    <property type="match status" value="1"/>
</dbReference>
<keyword evidence="2" id="KW-0378">Hydrolase</keyword>
<dbReference type="InterPro" id="IPR029000">
    <property type="entry name" value="Cyclophilin-like_dom_sf"/>
</dbReference>
<dbReference type="PANTHER" id="PTHR43309:SF3">
    <property type="entry name" value="5-OXOPROLINASE SUBUNIT C"/>
    <property type="match status" value="1"/>
</dbReference>
<dbReference type="InterPro" id="IPR052708">
    <property type="entry name" value="PxpC"/>
</dbReference>
<dbReference type="NCBIfam" id="TIGR00724">
    <property type="entry name" value="urea_amlyse_rel"/>
    <property type="match status" value="1"/>
</dbReference>
<organism evidence="5 8">
    <name type="scientific">Bradyrhizobium zhengyangense</name>
    <dbReference type="NCBI Taxonomy" id="2911009"/>
    <lineage>
        <taxon>Bacteria</taxon>
        <taxon>Pseudomonadati</taxon>
        <taxon>Pseudomonadota</taxon>
        <taxon>Alphaproteobacteria</taxon>
        <taxon>Hyphomicrobiales</taxon>
        <taxon>Nitrobacteraceae</taxon>
        <taxon>Bradyrhizobium</taxon>
    </lineage>
</organism>
<dbReference type="InterPro" id="IPR003778">
    <property type="entry name" value="CT_A_B"/>
</dbReference>
<dbReference type="Gene3D" id="2.40.100.10">
    <property type="entry name" value="Cyclophilin-like"/>
    <property type="match status" value="1"/>
</dbReference>
<evidence type="ECO:0000313" key="6">
    <source>
        <dbReference type="EMBL" id="MCG2670914.1"/>
    </source>
</evidence>
<dbReference type="AlphaFoldDB" id="A0A9X1U8S6"/>
<evidence type="ECO:0000256" key="1">
    <source>
        <dbReference type="ARBA" id="ARBA00022741"/>
    </source>
</evidence>